<feature type="transmembrane region" description="Helical" evidence="1">
    <location>
        <begin position="52"/>
        <end position="72"/>
    </location>
</feature>
<dbReference type="VEuPathDB" id="FungiDB:BD410DRAFT_792613"/>
<dbReference type="OrthoDB" id="3038503at2759"/>
<evidence type="ECO:0000313" key="3">
    <source>
        <dbReference type="EMBL" id="TDL19001.1"/>
    </source>
</evidence>
<evidence type="ECO:0000313" key="4">
    <source>
        <dbReference type="Proteomes" id="UP000294933"/>
    </source>
</evidence>
<dbReference type="AlphaFoldDB" id="A0A4Y7PVB7"/>
<feature type="transmembrane region" description="Helical" evidence="1">
    <location>
        <begin position="20"/>
        <end position="40"/>
    </location>
</feature>
<name>A0A4Y7PVB7_9AGAM</name>
<gene>
    <name evidence="3" type="ORF">BD410DRAFT_792613</name>
</gene>
<dbReference type="EMBL" id="ML170201">
    <property type="protein sequence ID" value="TDL19001.1"/>
    <property type="molecule type" value="Genomic_DNA"/>
</dbReference>
<accession>A0A4Y7PVB7</accession>
<evidence type="ECO:0000259" key="2">
    <source>
        <dbReference type="Pfam" id="PF20151"/>
    </source>
</evidence>
<dbReference type="Pfam" id="PF20151">
    <property type="entry name" value="DUF6533"/>
    <property type="match status" value="1"/>
</dbReference>
<protein>
    <recommendedName>
        <fullName evidence="2">DUF6533 domain-containing protein</fullName>
    </recommendedName>
</protein>
<keyword evidence="4" id="KW-1185">Reference proteome</keyword>
<keyword evidence="1" id="KW-0812">Transmembrane</keyword>
<evidence type="ECO:0000256" key="1">
    <source>
        <dbReference type="SAM" id="Phobius"/>
    </source>
</evidence>
<dbReference type="Proteomes" id="UP000294933">
    <property type="component" value="Unassembled WGS sequence"/>
</dbReference>
<sequence length="96" mass="10881">MSDSSPDIAGLIAEATELQWVNCVIIAGTALVLYEYFITFSTEIQEIWNSKFTGARVLFCLTRYFYLFYLVFNCATNFSPIASKMVVADLTLWPKS</sequence>
<keyword evidence="1" id="KW-0472">Membrane</keyword>
<organism evidence="3 4">
    <name type="scientific">Rickenella mellea</name>
    <dbReference type="NCBI Taxonomy" id="50990"/>
    <lineage>
        <taxon>Eukaryota</taxon>
        <taxon>Fungi</taxon>
        <taxon>Dikarya</taxon>
        <taxon>Basidiomycota</taxon>
        <taxon>Agaricomycotina</taxon>
        <taxon>Agaricomycetes</taxon>
        <taxon>Hymenochaetales</taxon>
        <taxon>Rickenellaceae</taxon>
        <taxon>Rickenella</taxon>
    </lineage>
</organism>
<reference evidence="3 4" key="1">
    <citation type="submission" date="2018-06" db="EMBL/GenBank/DDBJ databases">
        <title>A transcriptomic atlas of mushroom development highlights an independent origin of complex multicellularity.</title>
        <authorList>
            <consortium name="DOE Joint Genome Institute"/>
            <person name="Krizsan K."/>
            <person name="Almasi E."/>
            <person name="Merenyi Z."/>
            <person name="Sahu N."/>
            <person name="Viragh M."/>
            <person name="Koszo T."/>
            <person name="Mondo S."/>
            <person name="Kiss B."/>
            <person name="Balint B."/>
            <person name="Kues U."/>
            <person name="Barry K."/>
            <person name="Hegedus J.C."/>
            <person name="Henrissat B."/>
            <person name="Johnson J."/>
            <person name="Lipzen A."/>
            <person name="Ohm R."/>
            <person name="Nagy I."/>
            <person name="Pangilinan J."/>
            <person name="Yan J."/>
            <person name="Xiong Y."/>
            <person name="Grigoriev I.V."/>
            <person name="Hibbett D.S."/>
            <person name="Nagy L.G."/>
        </authorList>
    </citation>
    <scope>NUCLEOTIDE SEQUENCE [LARGE SCALE GENOMIC DNA]</scope>
    <source>
        <strain evidence="3 4">SZMC22713</strain>
    </source>
</reference>
<keyword evidence="1" id="KW-1133">Transmembrane helix</keyword>
<dbReference type="InterPro" id="IPR045340">
    <property type="entry name" value="DUF6533"/>
</dbReference>
<proteinExistence type="predicted"/>
<feature type="domain" description="DUF6533" evidence="2">
    <location>
        <begin position="23"/>
        <end position="67"/>
    </location>
</feature>